<protein>
    <submittedName>
        <fullName evidence="2">Arsenic efflux protein</fullName>
    </submittedName>
</protein>
<dbReference type="NCBIfam" id="NF037962">
    <property type="entry name" value="arsenic_eff"/>
    <property type="match status" value="1"/>
</dbReference>
<dbReference type="RefSeq" id="WP_308448350.1">
    <property type="nucleotide sequence ID" value="NZ_JAJEQC010000001.1"/>
</dbReference>
<feature type="transmembrane region" description="Helical" evidence="1">
    <location>
        <begin position="50"/>
        <end position="72"/>
    </location>
</feature>
<dbReference type="Proteomes" id="UP001199424">
    <property type="component" value="Unassembled WGS sequence"/>
</dbReference>
<feature type="transmembrane region" description="Helical" evidence="1">
    <location>
        <begin position="221"/>
        <end position="246"/>
    </location>
</feature>
<proteinExistence type="predicted"/>
<organism evidence="2 3">
    <name type="scientific">Hominenteromicrobium mulieris</name>
    <dbReference type="NCBI Taxonomy" id="2885357"/>
    <lineage>
        <taxon>Bacteria</taxon>
        <taxon>Bacillati</taxon>
        <taxon>Bacillota</taxon>
        <taxon>Clostridia</taxon>
        <taxon>Eubacteriales</taxon>
        <taxon>Oscillospiraceae</taxon>
        <taxon>Hominenteromicrobium</taxon>
    </lineage>
</organism>
<comment type="caution">
    <text evidence="2">The sequence shown here is derived from an EMBL/GenBank/DDBJ whole genome shotgun (WGS) entry which is preliminary data.</text>
</comment>
<dbReference type="InterPro" id="IPR021552">
    <property type="entry name" value="ArsP_2"/>
</dbReference>
<feature type="transmembrane region" description="Helical" evidence="1">
    <location>
        <begin position="110"/>
        <end position="132"/>
    </location>
</feature>
<keyword evidence="1" id="KW-0472">Membrane</keyword>
<name>A0AAE3AK74_9FIRM</name>
<evidence type="ECO:0000313" key="2">
    <source>
        <dbReference type="EMBL" id="MCC2135729.1"/>
    </source>
</evidence>
<evidence type="ECO:0000256" key="1">
    <source>
        <dbReference type="SAM" id="Phobius"/>
    </source>
</evidence>
<sequence length="279" mass="30315">MLDVFLDALIDSLKTLPFLFAAYFLIEYLEHRASSKMERGLQKLGKFGPIGGALLGVVPQCGFSVAAANFYAGRIITVGTLLAVFLSTSDEALPILFSHPEQMRYILPMLLIKVASGIVFGFLADLILQRFFHPKKEKPFEELCADCDCDHHSLLHSALHHTISIFLFILVVNLVLGYAIYFIGEDRISGLLLNGSVFQPFLTALIGLIPNCAASVILTELFTLGSLQFGSCVAGLCAGAGVGLVVLFRTNHRVKENLAIVGTLYACSVVTGMLVNLIF</sequence>
<accession>A0AAE3AK74</accession>
<keyword evidence="1" id="KW-1133">Transmembrane helix</keyword>
<feature type="transmembrane region" description="Helical" evidence="1">
    <location>
        <begin position="258"/>
        <end position="278"/>
    </location>
</feature>
<dbReference type="AlphaFoldDB" id="A0AAE3AK74"/>
<dbReference type="Pfam" id="PF11449">
    <property type="entry name" value="ArsP_2"/>
    <property type="match status" value="2"/>
</dbReference>
<reference evidence="2" key="1">
    <citation type="submission" date="2021-10" db="EMBL/GenBank/DDBJ databases">
        <title>Anaerobic single-cell dispensing facilitates the cultivation of human gut bacteria.</title>
        <authorList>
            <person name="Afrizal A."/>
        </authorList>
    </citation>
    <scope>NUCLEOTIDE SEQUENCE</scope>
    <source>
        <strain evidence="2">CLA-AA-H250</strain>
    </source>
</reference>
<feature type="transmembrane region" description="Helical" evidence="1">
    <location>
        <begin position="78"/>
        <end position="98"/>
    </location>
</feature>
<evidence type="ECO:0000313" key="3">
    <source>
        <dbReference type="Proteomes" id="UP001199424"/>
    </source>
</evidence>
<dbReference type="EMBL" id="JAJEQC010000001">
    <property type="protein sequence ID" value="MCC2135729.1"/>
    <property type="molecule type" value="Genomic_DNA"/>
</dbReference>
<feature type="transmembrane region" description="Helical" evidence="1">
    <location>
        <begin position="163"/>
        <end position="184"/>
    </location>
</feature>
<gene>
    <name evidence="2" type="ORF">LKD31_01695</name>
</gene>
<keyword evidence="3" id="KW-1185">Reference proteome</keyword>
<keyword evidence="1" id="KW-0812">Transmembrane</keyword>
<feature type="transmembrane region" description="Helical" evidence="1">
    <location>
        <begin position="191"/>
        <end position="209"/>
    </location>
</feature>
<feature type="transmembrane region" description="Helical" evidence="1">
    <location>
        <begin position="12"/>
        <end position="29"/>
    </location>
</feature>